<evidence type="ECO:0000313" key="3">
    <source>
        <dbReference type="Proteomes" id="UP000018692"/>
    </source>
</evidence>
<evidence type="ECO:0000256" key="1">
    <source>
        <dbReference type="SAM" id="Phobius"/>
    </source>
</evidence>
<organism evidence="2 3">
    <name type="scientific">Lactococcus garvieae TRF1</name>
    <dbReference type="NCBI Taxonomy" id="1380772"/>
    <lineage>
        <taxon>Bacteria</taxon>
        <taxon>Bacillati</taxon>
        <taxon>Bacillota</taxon>
        <taxon>Bacilli</taxon>
        <taxon>Lactobacillales</taxon>
        <taxon>Streptococcaceae</taxon>
        <taxon>Lactococcus</taxon>
    </lineage>
</organism>
<accession>V8AT35</accession>
<evidence type="ECO:0000313" key="2">
    <source>
        <dbReference type="EMBL" id="ETD05737.1"/>
    </source>
</evidence>
<keyword evidence="1" id="KW-0472">Membrane</keyword>
<sequence>MILNKKNLIYLLVIFQILFALLIFFLPGFKTFFGEIINQNIAMKLCYSLIGLGLQLFDTLLILLLPIYLTIKDLNKTCV</sequence>
<feature type="transmembrane region" description="Helical" evidence="1">
    <location>
        <begin position="7"/>
        <end position="29"/>
    </location>
</feature>
<gene>
    <name evidence="2" type="ORF">N568_0101290</name>
</gene>
<dbReference type="AlphaFoldDB" id="V8AT35"/>
<comment type="caution">
    <text evidence="2">The sequence shown here is derived from an EMBL/GenBank/DDBJ whole genome shotgun (WGS) entry which is preliminary data.</text>
</comment>
<dbReference type="Proteomes" id="UP000018692">
    <property type="component" value="Unassembled WGS sequence"/>
</dbReference>
<protein>
    <submittedName>
        <fullName evidence="2">Uncharacterized protein</fullName>
    </submittedName>
</protein>
<reference evidence="2 3" key="1">
    <citation type="submission" date="2013-07" db="EMBL/GenBank/DDBJ databases">
        <title>Isolation of Lactococcus garvieae strain TRF1 from the fecal material of a timber rattlesnake.</title>
        <authorList>
            <person name="McLaughlin R.W."/>
            <person name="Cochran P.A."/>
            <person name="Dowd S.E."/>
        </authorList>
    </citation>
    <scope>NUCLEOTIDE SEQUENCE [LARGE SCALE GENOMIC DNA]</scope>
    <source>
        <strain evidence="2 3">TRF1</strain>
    </source>
</reference>
<feature type="transmembrane region" description="Helical" evidence="1">
    <location>
        <begin position="49"/>
        <end position="71"/>
    </location>
</feature>
<name>V8AT35_9LACT</name>
<dbReference type="EMBL" id="AVFE01000002">
    <property type="protein sequence ID" value="ETD05737.1"/>
    <property type="molecule type" value="Genomic_DNA"/>
</dbReference>
<keyword evidence="1" id="KW-1133">Transmembrane helix</keyword>
<keyword evidence="1" id="KW-0812">Transmembrane</keyword>
<proteinExistence type="predicted"/>